<evidence type="ECO:0000256" key="1">
    <source>
        <dbReference type="SAM" id="MobiDB-lite"/>
    </source>
</evidence>
<gene>
    <name evidence="3" type="ORF">M011DRAFT_450657</name>
</gene>
<accession>A0A6A6V1S8</accession>
<keyword evidence="2" id="KW-0472">Membrane</keyword>
<evidence type="ECO:0000256" key="2">
    <source>
        <dbReference type="SAM" id="Phobius"/>
    </source>
</evidence>
<evidence type="ECO:0000313" key="3">
    <source>
        <dbReference type="EMBL" id="KAF2743776.1"/>
    </source>
</evidence>
<keyword evidence="2" id="KW-0812">Transmembrane</keyword>
<keyword evidence="2" id="KW-1133">Transmembrane helix</keyword>
<name>A0A6A6V1S8_9PLEO</name>
<protein>
    <submittedName>
        <fullName evidence="3">Uncharacterized protein</fullName>
    </submittedName>
</protein>
<dbReference type="Proteomes" id="UP000799440">
    <property type="component" value="Unassembled WGS sequence"/>
</dbReference>
<feature type="transmembrane region" description="Helical" evidence="2">
    <location>
        <begin position="575"/>
        <end position="600"/>
    </location>
</feature>
<feature type="region of interest" description="Disordered" evidence="1">
    <location>
        <begin position="656"/>
        <end position="691"/>
    </location>
</feature>
<dbReference type="OrthoDB" id="3540210at2759"/>
<dbReference type="AlphaFoldDB" id="A0A6A6V1S8"/>
<proteinExistence type="predicted"/>
<feature type="transmembrane region" description="Helical" evidence="2">
    <location>
        <begin position="112"/>
        <end position="137"/>
    </location>
</feature>
<dbReference type="EMBL" id="MU006594">
    <property type="protein sequence ID" value="KAF2743776.1"/>
    <property type="molecule type" value="Genomic_DNA"/>
</dbReference>
<feature type="transmembrane region" description="Helical" evidence="2">
    <location>
        <begin position="36"/>
        <end position="60"/>
    </location>
</feature>
<reference evidence="3" key="1">
    <citation type="journal article" date="2020" name="Stud. Mycol.">
        <title>101 Dothideomycetes genomes: a test case for predicting lifestyles and emergence of pathogens.</title>
        <authorList>
            <person name="Haridas S."/>
            <person name="Albert R."/>
            <person name="Binder M."/>
            <person name="Bloem J."/>
            <person name="Labutti K."/>
            <person name="Salamov A."/>
            <person name="Andreopoulos B."/>
            <person name="Baker S."/>
            <person name="Barry K."/>
            <person name="Bills G."/>
            <person name="Bluhm B."/>
            <person name="Cannon C."/>
            <person name="Castanera R."/>
            <person name="Culley D."/>
            <person name="Daum C."/>
            <person name="Ezra D."/>
            <person name="Gonzalez J."/>
            <person name="Henrissat B."/>
            <person name="Kuo A."/>
            <person name="Liang C."/>
            <person name="Lipzen A."/>
            <person name="Lutzoni F."/>
            <person name="Magnuson J."/>
            <person name="Mondo S."/>
            <person name="Nolan M."/>
            <person name="Ohm R."/>
            <person name="Pangilinan J."/>
            <person name="Park H.-J."/>
            <person name="Ramirez L."/>
            <person name="Alfaro M."/>
            <person name="Sun H."/>
            <person name="Tritt A."/>
            <person name="Yoshinaga Y."/>
            <person name="Zwiers L.-H."/>
            <person name="Turgeon B."/>
            <person name="Goodwin S."/>
            <person name="Spatafora J."/>
            <person name="Crous P."/>
            <person name="Grigoriev I."/>
        </authorList>
    </citation>
    <scope>NUCLEOTIDE SEQUENCE</scope>
    <source>
        <strain evidence="3">CBS 119925</strain>
    </source>
</reference>
<sequence length="691" mass="77423">MSQVPAEYVKRGMWVNLEEGAIMGRVITTDTRSSNIIVAILAVAVAFGTTHLWNIVLFAYHQHRVNAANTDGLYRQQQVLLRTLPAPTSLISEWAKLWWVWRKRVTRASVRSFPHVVISAVFLAGTLAVGIFTSYVVSSSDIDVLVSSPLCRPLKMGTFLVDGQPATVGGSAWALEVSKQGRLYAEDCYKTFNSSMVPERCKAFTKPSILLKEERVDCPFNTSICAKFERPALVLDSGLVDLNDGFGMNLPAGERVKYRKKTTCAILDLTGRWTILKPGDDPRLDDGHNEDWLHIYLGDIQGTMPNATFLDSLLYANMTLRYETRYVRNVQGHLQMLIGIRSCWSYSSPTRREYSSLLRPIPELTTHDADLFLVKVAQNRMRYLEPVEDPMFLAHRPMIPLQNVPRNLTLYERDFPASITGCQAQHQFCFARPSQPDFCTNLTGLPATIPELNYPDATELQVATAGMLISTGRIFDLETAARYLKVQALAENREYLPYLPNDQWLNEIRSWESTLWASLQIAATDYSIGAAARVPDSGPYVRDNMTVAENRLCTMQKMKNPGGFVPNQPPSNINVFALAFVLTLCLLITLIDILLLKFLIYADAPRKILEPRITAWVQDGVFQLQRRAYEARSEGPWDRVQKEVPVTVDAMMLSTLPVQTEGPETGEVEDAKGGSGDDLSERNTADAPTRG</sequence>
<keyword evidence="4" id="KW-1185">Reference proteome</keyword>
<evidence type="ECO:0000313" key="4">
    <source>
        <dbReference type="Proteomes" id="UP000799440"/>
    </source>
</evidence>
<organism evidence="3 4">
    <name type="scientific">Sporormia fimetaria CBS 119925</name>
    <dbReference type="NCBI Taxonomy" id="1340428"/>
    <lineage>
        <taxon>Eukaryota</taxon>
        <taxon>Fungi</taxon>
        <taxon>Dikarya</taxon>
        <taxon>Ascomycota</taxon>
        <taxon>Pezizomycotina</taxon>
        <taxon>Dothideomycetes</taxon>
        <taxon>Pleosporomycetidae</taxon>
        <taxon>Pleosporales</taxon>
        <taxon>Sporormiaceae</taxon>
        <taxon>Sporormia</taxon>
    </lineage>
</organism>